<dbReference type="VEuPathDB" id="TriTrypDB:BSAL_50410"/>
<feature type="transmembrane region" description="Helical" evidence="2">
    <location>
        <begin position="473"/>
        <end position="497"/>
    </location>
</feature>
<feature type="region of interest" description="Disordered" evidence="1">
    <location>
        <begin position="283"/>
        <end position="316"/>
    </location>
</feature>
<name>A0A0S4IKC8_BODSA</name>
<feature type="compositionally biased region" description="Low complexity" evidence="1">
    <location>
        <begin position="295"/>
        <end position="311"/>
    </location>
</feature>
<dbReference type="EMBL" id="CYKH01000040">
    <property type="protein sequence ID" value="CUE64108.1"/>
    <property type="molecule type" value="Genomic_DNA"/>
</dbReference>
<feature type="region of interest" description="Disordered" evidence="1">
    <location>
        <begin position="543"/>
        <end position="573"/>
    </location>
</feature>
<keyword evidence="2" id="KW-1133">Transmembrane helix</keyword>
<sequence>MTNFHEADNTMQPRSFVGAIINVTDSERQHPPLHPHVTPSSSSSTNLFMMQRFLPLPLSLLWLEAPEWISRALMDATEDQHQHRHPALVSACYLPAFATLLQGSSSQTATSMSPSVSVFSRETTSWYLFSAWVVLLKGVVAMYHALHWFHVAISLVQWSVERGASVGLSDDGGGGASAVKAPRCHTLPHPDDLRDVYDDVWIGRYIRKLRSVTSADSPVTVQTTNHWRRRRRQSGARARASTSIRKWLRKVANGVKRCGSVLQKVARGLYRRVSCCCGGQEGDTQFSSSTDQHTRIISSSNPRSSTRQSNPAAIGTQSFSNANDVLYSSQHHHQRRTYSNPIVVGTRRSLKIFNAVGSRSSAAAGAAGMRGDGGLGSPQQRNSFFSSTIPHVVDPTVRVAIKMFHDAPAINSLLLHRATTSRVYAALVGLGLLVSAIGLIFFALLRDNNNASLNSVSFDLHMTPSLLQRCSSWLIGVGGAVGVPCFLGIAITGCVGFRVQRQGRSQLLGLPRSSINSEEFHRHIVQDFDALMRSSYTVHRTTVPANLESQHRRPTKAPQQQQQDSEEKRTSDLRNTDYFAKMMKHHKGEPAQLVSTAGSAASASAVASSQRRKSQRLMETEQLLQGVSRSSGHSTRQQKNFVVTGPITVLMRKCLCVLGAAVGVAVVGCCVVSGIKIAL</sequence>
<keyword evidence="2" id="KW-0472">Membrane</keyword>
<gene>
    <name evidence="3" type="ORF">BSAL_50410</name>
</gene>
<reference evidence="4" key="1">
    <citation type="submission" date="2015-09" db="EMBL/GenBank/DDBJ databases">
        <authorList>
            <consortium name="Pathogen Informatics"/>
        </authorList>
    </citation>
    <scope>NUCLEOTIDE SEQUENCE [LARGE SCALE GENOMIC DNA]</scope>
    <source>
        <strain evidence="4">Lake Konstanz</strain>
    </source>
</reference>
<protein>
    <submittedName>
        <fullName evidence="3">Transmembrane protein, putative</fullName>
    </submittedName>
</protein>
<dbReference type="AlphaFoldDB" id="A0A0S4IKC8"/>
<evidence type="ECO:0000256" key="1">
    <source>
        <dbReference type="SAM" id="MobiDB-lite"/>
    </source>
</evidence>
<feature type="transmembrane region" description="Helical" evidence="2">
    <location>
        <begin position="423"/>
        <end position="445"/>
    </location>
</feature>
<organism evidence="3 4">
    <name type="scientific">Bodo saltans</name>
    <name type="common">Flagellated protozoan</name>
    <dbReference type="NCBI Taxonomy" id="75058"/>
    <lineage>
        <taxon>Eukaryota</taxon>
        <taxon>Discoba</taxon>
        <taxon>Euglenozoa</taxon>
        <taxon>Kinetoplastea</taxon>
        <taxon>Metakinetoplastina</taxon>
        <taxon>Eubodonida</taxon>
        <taxon>Bodonidae</taxon>
        <taxon>Bodo</taxon>
    </lineage>
</organism>
<evidence type="ECO:0000256" key="2">
    <source>
        <dbReference type="SAM" id="Phobius"/>
    </source>
</evidence>
<keyword evidence="4" id="KW-1185">Reference proteome</keyword>
<accession>A0A0S4IKC8</accession>
<evidence type="ECO:0000313" key="3">
    <source>
        <dbReference type="EMBL" id="CUE64108.1"/>
    </source>
</evidence>
<feature type="region of interest" description="Disordered" evidence="1">
    <location>
        <begin position="220"/>
        <end position="239"/>
    </location>
</feature>
<feature type="transmembrane region" description="Helical" evidence="2">
    <location>
        <begin position="655"/>
        <end position="678"/>
    </location>
</feature>
<dbReference type="Proteomes" id="UP000051952">
    <property type="component" value="Unassembled WGS sequence"/>
</dbReference>
<evidence type="ECO:0000313" key="4">
    <source>
        <dbReference type="Proteomes" id="UP000051952"/>
    </source>
</evidence>
<keyword evidence="2 3" id="KW-0812">Transmembrane</keyword>
<proteinExistence type="predicted"/>